<keyword evidence="2" id="KW-1185">Reference proteome</keyword>
<protein>
    <recommendedName>
        <fullName evidence="3">FAD-binding domain-containing protein</fullName>
    </recommendedName>
</protein>
<reference evidence="1 2" key="1">
    <citation type="journal article" date="2018" name="New Phytol.">
        <title>Phylogenomics of Endogonaceae and evolution of mycorrhizas within Mucoromycota.</title>
        <authorList>
            <person name="Chang Y."/>
            <person name="Desiro A."/>
            <person name="Na H."/>
            <person name="Sandor L."/>
            <person name="Lipzen A."/>
            <person name="Clum A."/>
            <person name="Barry K."/>
            <person name="Grigoriev I.V."/>
            <person name="Martin F.M."/>
            <person name="Stajich J.E."/>
            <person name="Smith M.E."/>
            <person name="Bonito G."/>
            <person name="Spatafora J.W."/>
        </authorList>
    </citation>
    <scope>NUCLEOTIDE SEQUENCE [LARGE SCALE GENOMIC DNA]</scope>
    <source>
        <strain evidence="1 2">GMNB39</strain>
    </source>
</reference>
<dbReference type="EMBL" id="RBNI01000749">
    <property type="protein sequence ID" value="RUP51411.1"/>
    <property type="molecule type" value="Genomic_DNA"/>
</dbReference>
<proteinExistence type="predicted"/>
<feature type="non-terminal residue" evidence="1">
    <location>
        <position position="1"/>
    </location>
</feature>
<dbReference type="PANTHER" id="PTHR43876">
    <property type="entry name" value="UBIQUINONE BIOSYNTHESIS MONOOXYGENASE COQ6, MITOCHONDRIAL"/>
    <property type="match status" value="1"/>
</dbReference>
<dbReference type="Gene3D" id="3.50.50.60">
    <property type="entry name" value="FAD/NAD(P)-binding domain"/>
    <property type="match status" value="2"/>
</dbReference>
<dbReference type="PANTHER" id="PTHR43876:SF7">
    <property type="entry name" value="UBIQUINONE BIOSYNTHESIS MONOOXYGENASE COQ6, MITOCHONDRIAL"/>
    <property type="match status" value="1"/>
</dbReference>
<name>A0A433DKU4_9FUNG</name>
<sequence length="408" mass="44646">WAPGAGEYSNRCSSITPASYRFFKEIGVWDKLLHDRIHPYQDMQVWDALTSARITFNTSLLHTYTTSLSFFGSSPSATTVTPGAPAIAWMVENLNLQRGILRQLDELRGEGAKCDVFAATKVKGITKGEAVGEGGEEGLDLSEWPIVRLDNGRTLRTRLLVGADGVNSPVRTFAGIDSLGWDYDRHGVVATLRVDEARDNGTAWQRFLPTGPIAILPLGPGHSSLVWSTTPRLASALRTLPPSAFTSLINVAFRSSMPDLRYLLSQTDAVNQGAPVDFGAELAWREEVETRGMDESARWEREMAVPPLVTDVADGSRAAFPLRMRNAERYVGKRVVLVGCLASVLEDGFLNGGDIGTHHLLSGYSSQRYARSLAMLGAVDKLHRLFETEFAPVVWARSVGLNGVELRS</sequence>
<dbReference type="SUPFAM" id="SSF51905">
    <property type="entry name" value="FAD/NAD(P)-binding domain"/>
    <property type="match status" value="1"/>
</dbReference>
<evidence type="ECO:0000313" key="2">
    <source>
        <dbReference type="Proteomes" id="UP000268093"/>
    </source>
</evidence>
<accession>A0A433DKU4</accession>
<comment type="caution">
    <text evidence="1">The sequence shown here is derived from an EMBL/GenBank/DDBJ whole genome shotgun (WGS) entry which is preliminary data.</text>
</comment>
<dbReference type="AlphaFoldDB" id="A0A433DKU4"/>
<dbReference type="InterPro" id="IPR036188">
    <property type="entry name" value="FAD/NAD-bd_sf"/>
</dbReference>
<gene>
    <name evidence="1" type="ORF">BC936DRAFT_148339</name>
</gene>
<evidence type="ECO:0008006" key="3">
    <source>
        <dbReference type="Google" id="ProtNLM"/>
    </source>
</evidence>
<dbReference type="OrthoDB" id="683240at2759"/>
<dbReference type="Proteomes" id="UP000268093">
    <property type="component" value="Unassembled WGS sequence"/>
</dbReference>
<dbReference type="InterPro" id="IPR051205">
    <property type="entry name" value="UbiH/COQ6_monooxygenase"/>
</dbReference>
<dbReference type="GO" id="GO:0005739">
    <property type="term" value="C:mitochondrion"/>
    <property type="evidence" value="ECO:0007669"/>
    <property type="project" value="TreeGrafter"/>
</dbReference>
<evidence type="ECO:0000313" key="1">
    <source>
        <dbReference type="EMBL" id="RUP51411.1"/>
    </source>
</evidence>
<organism evidence="1 2">
    <name type="scientific">Jimgerdemannia flammicorona</name>
    <dbReference type="NCBI Taxonomy" id="994334"/>
    <lineage>
        <taxon>Eukaryota</taxon>
        <taxon>Fungi</taxon>
        <taxon>Fungi incertae sedis</taxon>
        <taxon>Mucoromycota</taxon>
        <taxon>Mucoromycotina</taxon>
        <taxon>Endogonomycetes</taxon>
        <taxon>Endogonales</taxon>
        <taxon>Endogonaceae</taxon>
        <taxon>Jimgerdemannia</taxon>
    </lineage>
</organism>